<reference evidence="2" key="1">
    <citation type="journal article" date="2014" name="Nat. Commun.">
        <title>The emerging biofuel crop Camelina sativa retains a highly undifferentiated hexaploid genome structure.</title>
        <authorList>
            <person name="Kagale S."/>
            <person name="Koh C."/>
            <person name="Nixon J."/>
            <person name="Bollina V."/>
            <person name="Clarke W.E."/>
            <person name="Tuteja R."/>
            <person name="Spillane C."/>
            <person name="Robinson S.J."/>
            <person name="Links M.G."/>
            <person name="Clarke C."/>
            <person name="Higgins E.E."/>
            <person name="Huebert T."/>
            <person name="Sharpe A.G."/>
            <person name="Parkin I.A."/>
        </authorList>
    </citation>
    <scope>NUCLEOTIDE SEQUENCE [LARGE SCALE GENOMIC DNA]</scope>
    <source>
        <strain evidence="2">cv. DH55</strain>
    </source>
</reference>
<dbReference type="InterPro" id="IPR036047">
    <property type="entry name" value="F-box-like_dom_sf"/>
</dbReference>
<dbReference type="PANTHER" id="PTHR38926">
    <property type="entry name" value="F-BOX DOMAIN CONTAINING PROTEIN, EXPRESSED"/>
    <property type="match status" value="1"/>
</dbReference>
<keyword evidence="2" id="KW-1185">Reference proteome</keyword>
<reference evidence="3" key="2">
    <citation type="submission" date="2025-08" db="UniProtKB">
        <authorList>
            <consortium name="RefSeq"/>
        </authorList>
    </citation>
    <scope>IDENTIFICATION</scope>
    <source>
        <tissue evidence="3">Leaf</tissue>
    </source>
</reference>
<evidence type="ECO:0000313" key="3">
    <source>
        <dbReference type="RefSeq" id="XP_010451732.1"/>
    </source>
</evidence>
<dbReference type="SUPFAM" id="SSF52047">
    <property type="entry name" value="RNI-like"/>
    <property type="match status" value="1"/>
</dbReference>
<dbReference type="CDD" id="cd22164">
    <property type="entry name" value="F-box_AtSKIP19-like"/>
    <property type="match status" value="1"/>
</dbReference>
<dbReference type="RefSeq" id="XP_010451732.1">
    <property type="nucleotide sequence ID" value="XM_010453430.1"/>
</dbReference>
<feature type="domain" description="F-box" evidence="1">
    <location>
        <begin position="11"/>
        <end position="58"/>
    </location>
</feature>
<dbReference type="PROSITE" id="PS50181">
    <property type="entry name" value="FBOX"/>
    <property type="match status" value="1"/>
</dbReference>
<name>A0ABM0V6P4_CAMSA</name>
<dbReference type="Pfam" id="PF12937">
    <property type="entry name" value="F-box-like"/>
    <property type="match status" value="1"/>
</dbReference>
<organism evidence="2 3">
    <name type="scientific">Camelina sativa</name>
    <name type="common">False flax</name>
    <name type="synonym">Myagrum sativum</name>
    <dbReference type="NCBI Taxonomy" id="90675"/>
    <lineage>
        <taxon>Eukaryota</taxon>
        <taxon>Viridiplantae</taxon>
        <taxon>Streptophyta</taxon>
        <taxon>Embryophyta</taxon>
        <taxon>Tracheophyta</taxon>
        <taxon>Spermatophyta</taxon>
        <taxon>Magnoliopsida</taxon>
        <taxon>eudicotyledons</taxon>
        <taxon>Gunneridae</taxon>
        <taxon>Pentapetalae</taxon>
        <taxon>rosids</taxon>
        <taxon>malvids</taxon>
        <taxon>Brassicales</taxon>
        <taxon>Brassicaceae</taxon>
        <taxon>Camelineae</taxon>
        <taxon>Camelina</taxon>
    </lineage>
</organism>
<dbReference type="PANTHER" id="PTHR38926:SF2">
    <property type="entry name" value="F-BOX_LRR-REPEAT PROTEIN 21-RELATED"/>
    <property type="match status" value="1"/>
</dbReference>
<sequence length="272" mass="31375">MASFLKVNEKPINWAELQPDLLSSILLRLDVVEILENAQKVCKPWRRVTKDPSMWRKIDMQNVGSRGFCVRDLEKMCSKAVDRSKGDLVEIKIGAFGTVELLNYIADRASNLRSFGLAMYYGMSKEGLVNAVGKLPRLEELEVSIMWSRLDLKAIGHSCSRLKSLKLNCLCYWGSYWRSNSDDVDALAIAESMTELRHLQLLWNGLSDIGLYANLDNCLNLEHLDLRRCFNIRDLENRYSEKIKVLRRHPNLGKLNPQFRIQMDSLRKQPEN</sequence>
<dbReference type="InterPro" id="IPR032675">
    <property type="entry name" value="LRR_dom_sf"/>
</dbReference>
<gene>
    <name evidence="3" type="primary">LOC104733906</name>
</gene>
<accession>A0ABM0V6P4</accession>
<dbReference type="GeneID" id="104733906"/>
<dbReference type="SUPFAM" id="SSF81383">
    <property type="entry name" value="F-box domain"/>
    <property type="match status" value="1"/>
</dbReference>
<evidence type="ECO:0000259" key="1">
    <source>
        <dbReference type="PROSITE" id="PS50181"/>
    </source>
</evidence>
<protein>
    <submittedName>
        <fullName evidence="3">F-box/LRR-repeat protein 23</fullName>
    </submittedName>
</protein>
<dbReference type="Proteomes" id="UP000694864">
    <property type="component" value="Chromosome 12"/>
</dbReference>
<dbReference type="InterPro" id="IPR001810">
    <property type="entry name" value="F-box_dom"/>
</dbReference>
<proteinExistence type="predicted"/>
<evidence type="ECO:0000313" key="2">
    <source>
        <dbReference type="Proteomes" id="UP000694864"/>
    </source>
</evidence>
<dbReference type="Gene3D" id="1.20.1280.50">
    <property type="match status" value="1"/>
</dbReference>
<dbReference type="Gene3D" id="3.80.10.10">
    <property type="entry name" value="Ribonuclease Inhibitor"/>
    <property type="match status" value="1"/>
</dbReference>